<dbReference type="EMBL" id="FNQB01000004">
    <property type="protein sequence ID" value="SDZ58951.1"/>
    <property type="molecule type" value="Genomic_DNA"/>
</dbReference>
<dbReference type="InterPro" id="IPR043129">
    <property type="entry name" value="ATPase_NBD"/>
</dbReference>
<proteinExistence type="predicted"/>
<organism evidence="2 3">
    <name type="scientific">Asanoa ishikariensis</name>
    <dbReference type="NCBI Taxonomy" id="137265"/>
    <lineage>
        <taxon>Bacteria</taxon>
        <taxon>Bacillati</taxon>
        <taxon>Actinomycetota</taxon>
        <taxon>Actinomycetes</taxon>
        <taxon>Micromonosporales</taxon>
        <taxon>Micromonosporaceae</taxon>
        <taxon>Asanoa</taxon>
    </lineage>
</organism>
<dbReference type="AlphaFoldDB" id="A0A1H3UA30"/>
<dbReference type="PANTHER" id="PTHR43190">
    <property type="entry name" value="N-ACETYL-D-GLUCOSAMINE KINASE"/>
    <property type="match status" value="1"/>
</dbReference>
<dbReference type="STRING" id="137265.SAMN05421684_6797"/>
<evidence type="ECO:0000259" key="1">
    <source>
        <dbReference type="Pfam" id="PF01869"/>
    </source>
</evidence>
<keyword evidence="3" id="KW-1185">Reference proteome</keyword>
<dbReference type="Proteomes" id="UP000199632">
    <property type="component" value="Unassembled WGS sequence"/>
</dbReference>
<evidence type="ECO:0000313" key="2">
    <source>
        <dbReference type="EMBL" id="SDZ58951.1"/>
    </source>
</evidence>
<dbReference type="Pfam" id="PF01869">
    <property type="entry name" value="BcrAD_BadFG"/>
    <property type="match status" value="1"/>
</dbReference>
<dbReference type="InterPro" id="IPR002731">
    <property type="entry name" value="ATPase_BadF"/>
</dbReference>
<sequence length="313" mass="31292">MSGLRVGVDGGQSRLRLAVVGDDRVHEAPGFSYHAGDPITATIDAVERAWASAGAAGPVERVVLGLTGLPSSANRRDALSAGIARVLGAREVVLGADNVTAHAGALPSSHGVALTVGTGVGCLVVDPAAGTIRRLDGWGHLLGDDGSAFAIGRAGIAAVLRAVDGRGSATALDAAAQHRFGPLPQLTERIYTSPRMVDDIARFAPDVVAAAAGGDPVSIRVIRSAAAELAHTAASAVAFVTGAGAGAVPVTLVGRLVAAGGPLVDAFHEALAAQCPRASPVPPAGSSLDGARRLALLDHCGPYGGHLHVYRGF</sequence>
<dbReference type="InterPro" id="IPR052519">
    <property type="entry name" value="Euk-type_GlcNAc_Kinase"/>
</dbReference>
<dbReference type="PANTHER" id="PTHR43190:SF3">
    <property type="entry name" value="N-ACETYL-D-GLUCOSAMINE KINASE"/>
    <property type="match status" value="1"/>
</dbReference>
<dbReference type="Gene3D" id="3.30.420.40">
    <property type="match status" value="2"/>
</dbReference>
<accession>A0A1H3UA30</accession>
<dbReference type="SUPFAM" id="SSF53067">
    <property type="entry name" value="Actin-like ATPase domain"/>
    <property type="match status" value="1"/>
</dbReference>
<dbReference type="OrthoDB" id="8701357at2"/>
<dbReference type="RefSeq" id="WP_090801152.1">
    <property type="nucleotide sequence ID" value="NZ_BOND01000006.1"/>
</dbReference>
<protein>
    <submittedName>
        <fullName evidence="2">BadF-type ATPase</fullName>
    </submittedName>
</protein>
<name>A0A1H3UA30_9ACTN</name>
<reference evidence="3" key="1">
    <citation type="submission" date="2016-10" db="EMBL/GenBank/DDBJ databases">
        <authorList>
            <person name="Varghese N."/>
            <person name="Submissions S."/>
        </authorList>
    </citation>
    <scope>NUCLEOTIDE SEQUENCE [LARGE SCALE GENOMIC DNA]</scope>
    <source>
        <strain evidence="3">DSM 44718</strain>
    </source>
</reference>
<evidence type="ECO:0000313" key="3">
    <source>
        <dbReference type="Proteomes" id="UP000199632"/>
    </source>
</evidence>
<feature type="domain" description="ATPase BadF/BadG/BcrA/BcrD type" evidence="1">
    <location>
        <begin position="6"/>
        <end position="257"/>
    </location>
</feature>
<gene>
    <name evidence="2" type="ORF">SAMN05421684_6797</name>
</gene>